<reference evidence="1 2" key="1">
    <citation type="submission" date="2012-05" db="EMBL/GenBank/DDBJ databases">
        <authorList>
            <person name="Weinstock G."/>
            <person name="Sodergren E."/>
            <person name="Lobos E.A."/>
            <person name="Fulton L."/>
            <person name="Fulton R."/>
            <person name="Courtney L."/>
            <person name="Fronick C."/>
            <person name="O'Laughlin M."/>
            <person name="Godfrey J."/>
            <person name="Wilson R.M."/>
            <person name="Miner T."/>
            <person name="Farmer C."/>
            <person name="Delehaunty K."/>
            <person name="Cordes M."/>
            <person name="Minx P."/>
            <person name="Tomlinson C."/>
            <person name="Chen J."/>
            <person name="Wollam A."/>
            <person name="Pepin K.H."/>
            <person name="Bhonagiri V."/>
            <person name="Zhang X."/>
            <person name="Suruliraj S."/>
            <person name="Warren W."/>
            <person name="Mitreva M."/>
            <person name="Mardis E.R."/>
            <person name="Wilson R.K."/>
        </authorList>
    </citation>
    <scope>NUCLEOTIDE SEQUENCE [LARGE SCALE GENOMIC DNA]</scope>
    <source>
        <strain evidence="1 2">F0055</strain>
    </source>
</reference>
<keyword evidence="2" id="KW-1185">Reference proteome</keyword>
<sequence length="112" mass="13329">MILNSKQYVADIAKLVIDALKQGDESAYQFLFHKHYSVYALTVRYVYDEFWLKQMIDDMQSNVKMKYMYKSYPFYKTNISLQPSEWLGPIVILYLSAKLNNYLHFKHDLPVG</sequence>
<dbReference type="EMBL" id="AMEP01000142">
    <property type="protein sequence ID" value="EKX97321.1"/>
    <property type="molecule type" value="Genomic_DNA"/>
</dbReference>
<evidence type="ECO:0000313" key="1">
    <source>
        <dbReference type="EMBL" id="EKX97321.1"/>
    </source>
</evidence>
<protein>
    <submittedName>
        <fullName evidence="1">Uncharacterized protein</fullName>
    </submittedName>
</protein>
<name>L1N293_9BACT</name>
<comment type="caution">
    <text evidence="1">The sequence shown here is derived from an EMBL/GenBank/DDBJ whole genome shotgun (WGS) entry which is preliminary data.</text>
</comment>
<evidence type="ECO:0000313" key="2">
    <source>
        <dbReference type="Proteomes" id="UP000010433"/>
    </source>
</evidence>
<organism evidence="1 2">
    <name type="scientific">Hoylesella saccharolytica F0055</name>
    <dbReference type="NCBI Taxonomy" id="1127699"/>
    <lineage>
        <taxon>Bacteria</taxon>
        <taxon>Pseudomonadati</taxon>
        <taxon>Bacteroidota</taxon>
        <taxon>Bacteroidia</taxon>
        <taxon>Bacteroidales</taxon>
        <taxon>Prevotellaceae</taxon>
        <taxon>Hoylesella</taxon>
    </lineage>
</organism>
<proteinExistence type="predicted"/>
<accession>L1N293</accession>
<gene>
    <name evidence="1" type="ORF">HMPREF9151_02240</name>
</gene>
<dbReference type="HOGENOM" id="CLU_2143581_0_0_10"/>
<dbReference type="Proteomes" id="UP000010433">
    <property type="component" value="Unassembled WGS sequence"/>
</dbReference>
<dbReference type="PATRIC" id="fig|1127699.3.peg.2048"/>
<dbReference type="AlphaFoldDB" id="L1N293"/>